<reference evidence="1" key="1">
    <citation type="submission" date="2014-09" db="EMBL/GenBank/DDBJ databases">
        <title>Genome sequence of the luminous mushroom Mycena chlorophos for searching fungal bioluminescence genes.</title>
        <authorList>
            <person name="Tanaka Y."/>
            <person name="Kasuga D."/>
            <person name="Oba Y."/>
            <person name="Hase S."/>
            <person name="Sato K."/>
            <person name="Oba Y."/>
            <person name="Sakakibara Y."/>
        </authorList>
    </citation>
    <scope>NUCLEOTIDE SEQUENCE</scope>
</reference>
<accession>A0ABQ0KX33</accession>
<evidence type="ECO:0000313" key="1">
    <source>
        <dbReference type="EMBL" id="GAT43472.1"/>
    </source>
</evidence>
<organism evidence="1 2">
    <name type="scientific">Mycena chlorophos</name>
    <name type="common">Agaric fungus</name>
    <name type="synonym">Agaricus chlorophos</name>
    <dbReference type="NCBI Taxonomy" id="658473"/>
    <lineage>
        <taxon>Eukaryota</taxon>
        <taxon>Fungi</taxon>
        <taxon>Dikarya</taxon>
        <taxon>Basidiomycota</taxon>
        <taxon>Agaricomycotina</taxon>
        <taxon>Agaricomycetes</taxon>
        <taxon>Agaricomycetidae</taxon>
        <taxon>Agaricales</taxon>
        <taxon>Marasmiineae</taxon>
        <taxon>Mycenaceae</taxon>
        <taxon>Mycena</taxon>
    </lineage>
</organism>
<proteinExistence type="predicted"/>
<dbReference type="Proteomes" id="UP000815677">
    <property type="component" value="Unassembled WGS sequence"/>
</dbReference>
<protein>
    <submittedName>
        <fullName evidence="1">Uncharacterized protein</fullName>
    </submittedName>
</protein>
<sequence>MTRVASHTTARQRRGNNAVVALSRATVAEPRSASRSNASSKSGSTASLEPVLLVKVATGHQSRRACVRDCGAQATLATPTCGTTSGGGWALDSRYVVCQCGVATGALDSTPEAAKSLAIWLFFRAGRVALGFVAKTTSHSWTGFGKAMPELNSSTGVSWPNGTRRLAGAPGYSRIPHPIRQFVAIWCQHHVQRTRRLAPKSFQNPQNPLLNLRWRKIASNLALGHFSRDGAVLASGRDGNGSGCLREADGQRRCPPVERNVQVERCRRRHLNQRGLGTSVEWVFAANLGGISHVRVRRAFSRR</sequence>
<dbReference type="EMBL" id="DF839063">
    <property type="protein sequence ID" value="GAT43472.1"/>
    <property type="molecule type" value="Genomic_DNA"/>
</dbReference>
<evidence type="ECO:0000313" key="2">
    <source>
        <dbReference type="Proteomes" id="UP000815677"/>
    </source>
</evidence>
<keyword evidence="2" id="KW-1185">Reference proteome</keyword>
<gene>
    <name evidence="1" type="ORF">MCHLO_01150</name>
</gene>
<name>A0ABQ0KX33_MYCCL</name>